<dbReference type="PANTHER" id="PTHR35369">
    <property type="entry name" value="BLR3025 PROTEIN-RELATED"/>
    <property type="match status" value="1"/>
</dbReference>
<proteinExistence type="predicted"/>
<name>A0A0D0KVT9_AGRTU</name>
<sequence>MQRVVSLYLPTWSTDRYRRALGNKAPPVDQPVVMIARQGNRRVIAAQDAAAMAAGLRLGMPVSKAQAILPGLIVEDLQAGDDISALRDLAFWFLRVYAPIVAPDPPDGLVLDTTGADHLHGNELMMITGMINRLHGLGFRARAAIADSWGAAHALARFGKDEATIVPQAGASAVLENLPLAALRLEPRTVADLKVLGFRRIGELMATARAPVTLRFGPQVGRRLDQAYGLLSEPIEPIRVPELVEAQRFFAEPIGAAETIARYADKLVRQLCLELEKRGLGARRVDLVFHRVDSGVQAIRAGTSRPVRDIKQLSRLLTDRIDTINPGFGIEKMILTATHAEPLVVGQTRSTLLEDVRGDIGETVDVIINRGHKVYRYAAVASDVPERSVQMVASQSADDMLGWPDQWPRPVRLLGRPEPIQTMALLPDHPPKSFTWRGVRRLVKRADGPERVFGEWWKREREQAAVRDYFIVEDESGERFWIFRSGDGEHANTGSQGWFLHGMFG</sequence>
<evidence type="ECO:0000313" key="5">
    <source>
        <dbReference type="Proteomes" id="UP000035017"/>
    </source>
</evidence>
<comment type="caution">
    <text evidence="4">The sequence shown here is derived from an EMBL/GenBank/DDBJ whole genome shotgun (WGS) entry which is preliminary data.</text>
</comment>
<evidence type="ECO:0000313" key="4">
    <source>
        <dbReference type="EMBL" id="KIQ04074.1"/>
    </source>
</evidence>
<keyword evidence="1" id="KW-0227">DNA damage</keyword>
<feature type="domain" description="UmuC" evidence="2">
    <location>
        <begin position="30"/>
        <end position="147"/>
    </location>
</feature>
<gene>
    <name evidence="4" type="ORF">RU07_05280</name>
</gene>
<dbReference type="Pfam" id="PF00817">
    <property type="entry name" value="IMS"/>
    <property type="match status" value="1"/>
</dbReference>
<dbReference type="InterPro" id="IPR001126">
    <property type="entry name" value="UmuC"/>
</dbReference>
<dbReference type="OrthoDB" id="9788640at2"/>
<organism evidence="4 5">
    <name type="scientific">Agrobacterium tumefaciens</name>
    <dbReference type="NCBI Taxonomy" id="358"/>
    <lineage>
        <taxon>Bacteria</taxon>
        <taxon>Pseudomonadati</taxon>
        <taxon>Pseudomonadota</taxon>
        <taxon>Alphaproteobacteria</taxon>
        <taxon>Hyphomicrobiales</taxon>
        <taxon>Rhizobiaceae</taxon>
        <taxon>Rhizobium/Agrobacterium group</taxon>
        <taxon>Agrobacterium</taxon>
        <taxon>Agrobacterium tumefaciens complex</taxon>
    </lineage>
</organism>
<dbReference type="CDD" id="cd03468">
    <property type="entry name" value="PolY_like"/>
    <property type="match status" value="1"/>
</dbReference>
<dbReference type="PANTHER" id="PTHR35369:SF2">
    <property type="entry name" value="BLR3025 PROTEIN"/>
    <property type="match status" value="1"/>
</dbReference>
<dbReference type="InterPro" id="IPR050356">
    <property type="entry name" value="SulA_CellDiv_inhibitor"/>
</dbReference>
<accession>A0A0D0KVT9</accession>
<reference evidence="4 5" key="1">
    <citation type="submission" date="2014-12" db="EMBL/GenBank/DDBJ databases">
        <title>16Stimator: statistical estimation of ribosomal gene copy numbers from draft genome assemblies.</title>
        <authorList>
            <person name="Perisin M.A."/>
            <person name="Vetter M."/>
            <person name="Gilbert J.A."/>
            <person name="Bergelson J."/>
        </authorList>
    </citation>
    <scope>NUCLEOTIDE SEQUENCE [LARGE SCALE GENOMIC DNA]</scope>
    <source>
        <strain evidence="4 5">MEJ076</strain>
    </source>
</reference>
<dbReference type="GO" id="GO:0006281">
    <property type="term" value="P:DNA repair"/>
    <property type="evidence" value="ECO:0007669"/>
    <property type="project" value="InterPro"/>
</dbReference>
<evidence type="ECO:0000256" key="1">
    <source>
        <dbReference type="ARBA" id="ARBA00022763"/>
    </source>
</evidence>
<keyword evidence="4" id="KW-0808">Transferase</keyword>
<dbReference type="Proteomes" id="UP000035017">
    <property type="component" value="Unassembled WGS sequence"/>
</dbReference>
<dbReference type="EMBL" id="JXQV01000005">
    <property type="protein sequence ID" value="KIQ04074.1"/>
    <property type="molecule type" value="Genomic_DNA"/>
</dbReference>
<protein>
    <submittedName>
        <fullName evidence="4">Nucleotidyltransferase</fullName>
    </submittedName>
</protein>
<dbReference type="InterPro" id="IPR043502">
    <property type="entry name" value="DNA/RNA_pol_sf"/>
</dbReference>
<dbReference type="InterPro" id="IPR045443">
    <property type="entry name" value="DUF6504"/>
</dbReference>
<evidence type="ECO:0000259" key="2">
    <source>
        <dbReference type="Pfam" id="PF00817"/>
    </source>
</evidence>
<evidence type="ECO:0000259" key="3">
    <source>
        <dbReference type="Pfam" id="PF20114"/>
    </source>
</evidence>
<dbReference type="Pfam" id="PF20114">
    <property type="entry name" value="DUF6504"/>
    <property type="match status" value="1"/>
</dbReference>
<feature type="domain" description="DUF6504" evidence="3">
    <location>
        <begin position="427"/>
        <end position="501"/>
    </location>
</feature>
<dbReference type="GO" id="GO:0016740">
    <property type="term" value="F:transferase activity"/>
    <property type="evidence" value="ECO:0007669"/>
    <property type="project" value="UniProtKB-KW"/>
</dbReference>
<dbReference type="SUPFAM" id="SSF56672">
    <property type="entry name" value="DNA/RNA polymerases"/>
    <property type="match status" value="1"/>
</dbReference>
<dbReference type="AlphaFoldDB" id="A0A0D0KVT9"/>